<dbReference type="GeneID" id="13829147"/>
<keyword evidence="1" id="KW-0812">Transmembrane</keyword>
<feature type="transmembrane region" description="Helical" evidence="1">
    <location>
        <begin position="35"/>
        <end position="53"/>
    </location>
</feature>
<evidence type="ECO:0000256" key="1">
    <source>
        <dbReference type="SAM" id="Phobius"/>
    </source>
</evidence>
<dbReference type="KEGG" id="vg:13829147"/>
<dbReference type="EMBL" id="JF966203">
    <property type="protein sequence ID" value="AEQ34414.1"/>
    <property type="molecule type" value="Genomic_DNA"/>
</dbReference>
<keyword evidence="1" id="KW-1133">Transmembrane helix</keyword>
<organism evidence="2 3">
    <name type="scientific">Bacillus phage Bastille</name>
    <dbReference type="NCBI Taxonomy" id="57477"/>
    <lineage>
        <taxon>Viruses</taxon>
        <taxon>Duplodnaviria</taxon>
        <taxon>Heunggongvirae</taxon>
        <taxon>Uroviricota</taxon>
        <taxon>Caudoviricetes</taxon>
        <taxon>Herelleviridae</taxon>
        <taxon>Bastillevirinae</taxon>
        <taxon>Bastillevirus</taxon>
        <taxon>Bastillevirus bastille</taxon>
    </lineage>
</organism>
<evidence type="ECO:0000313" key="3">
    <source>
        <dbReference type="Proteomes" id="UP000006285"/>
    </source>
</evidence>
<name>J9PKP5_9CAUD</name>
<accession>J9PKP5</accession>
<dbReference type="Proteomes" id="UP000006285">
    <property type="component" value="Segment"/>
</dbReference>
<keyword evidence="1" id="KW-0472">Membrane</keyword>
<reference evidence="2 3" key="1">
    <citation type="submission" date="2013-01" db="EMBL/GenBank/DDBJ databases">
        <title>Large virulent SPO1-related Bacillus Phage Bastille.</title>
        <authorList>
            <person name="Klumpp J."/>
            <person name="Loessner M.J."/>
        </authorList>
    </citation>
    <scope>NUCLEOTIDE SEQUENCE [LARGE SCALE GENOMIC DNA]</scope>
</reference>
<protein>
    <submittedName>
        <fullName evidence="2">Uncharacterized protein</fullName>
    </submittedName>
</protein>
<feature type="transmembrane region" description="Helical" evidence="1">
    <location>
        <begin position="7"/>
        <end position="23"/>
    </location>
</feature>
<sequence length="54" mass="6118">MSTDIKYIMIVCLFLWDIIAYIIDSFTGNDERDLNLFAGIISSICISAVILILF</sequence>
<keyword evidence="3" id="KW-1185">Reference proteome</keyword>
<evidence type="ECO:0000313" key="2">
    <source>
        <dbReference type="EMBL" id="AEQ34414.1"/>
    </source>
</evidence>
<dbReference type="RefSeq" id="YP_006907510.1">
    <property type="nucleotide sequence ID" value="NC_018856.1"/>
</dbReference>
<proteinExistence type="predicted"/>